<feature type="transmembrane region" description="Helical" evidence="5">
    <location>
        <begin position="37"/>
        <end position="56"/>
    </location>
</feature>
<reference evidence="7" key="1">
    <citation type="submission" date="2023-10" db="EMBL/GenBank/DDBJ databases">
        <title>Genome assemblies of two species of porcelain crab, Petrolisthes cinctipes and Petrolisthes manimaculis (Anomura: Porcellanidae).</title>
        <authorList>
            <person name="Angst P."/>
        </authorList>
    </citation>
    <scope>NUCLEOTIDE SEQUENCE</scope>
    <source>
        <strain evidence="7">PB745_01</strain>
        <tissue evidence="7">Gill</tissue>
    </source>
</reference>
<evidence type="ECO:0000259" key="6">
    <source>
        <dbReference type="Pfam" id="PF03151"/>
    </source>
</evidence>
<accession>A0AAE1FEA9</accession>
<evidence type="ECO:0000256" key="1">
    <source>
        <dbReference type="ARBA" id="ARBA00004141"/>
    </source>
</evidence>
<feature type="transmembrane region" description="Helical" evidence="5">
    <location>
        <begin position="6"/>
        <end position="25"/>
    </location>
</feature>
<feature type="domain" description="Sugar phosphate transporter" evidence="6">
    <location>
        <begin position="13"/>
        <end position="294"/>
    </location>
</feature>
<evidence type="ECO:0000256" key="2">
    <source>
        <dbReference type="ARBA" id="ARBA00022692"/>
    </source>
</evidence>
<dbReference type="GO" id="GO:0016020">
    <property type="term" value="C:membrane"/>
    <property type="evidence" value="ECO:0007669"/>
    <property type="project" value="UniProtKB-SubCell"/>
</dbReference>
<dbReference type="Pfam" id="PF03151">
    <property type="entry name" value="TPT"/>
    <property type="match status" value="1"/>
</dbReference>
<dbReference type="AlphaFoldDB" id="A0AAE1FEA9"/>
<evidence type="ECO:0000256" key="3">
    <source>
        <dbReference type="ARBA" id="ARBA00022989"/>
    </source>
</evidence>
<dbReference type="PANTHER" id="PTHR11132">
    <property type="entry name" value="SOLUTE CARRIER FAMILY 35"/>
    <property type="match status" value="1"/>
</dbReference>
<keyword evidence="2 5" id="KW-0812">Transmembrane</keyword>
<dbReference type="InterPro" id="IPR050186">
    <property type="entry name" value="TPT_transporter"/>
</dbReference>
<evidence type="ECO:0000313" key="8">
    <source>
        <dbReference type="Proteomes" id="UP001286313"/>
    </source>
</evidence>
<feature type="transmembrane region" description="Helical" evidence="5">
    <location>
        <begin position="151"/>
        <end position="171"/>
    </location>
</feature>
<organism evidence="7 8">
    <name type="scientific">Petrolisthes cinctipes</name>
    <name type="common">Flat porcelain crab</name>
    <dbReference type="NCBI Taxonomy" id="88211"/>
    <lineage>
        <taxon>Eukaryota</taxon>
        <taxon>Metazoa</taxon>
        <taxon>Ecdysozoa</taxon>
        <taxon>Arthropoda</taxon>
        <taxon>Crustacea</taxon>
        <taxon>Multicrustacea</taxon>
        <taxon>Malacostraca</taxon>
        <taxon>Eumalacostraca</taxon>
        <taxon>Eucarida</taxon>
        <taxon>Decapoda</taxon>
        <taxon>Pleocyemata</taxon>
        <taxon>Anomura</taxon>
        <taxon>Galatheoidea</taxon>
        <taxon>Porcellanidae</taxon>
        <taxon>Petrolisthes</taxon>
    </lineage>
</organism>
<keyword evidence="8" id="KW-1185">Reference proteome</keyword>
<dbReference type="EMBL" id="JAWQEG010002423">
    <property type="protein sequence ID" value="KAK3872051.1"/>
    <property type="molecule type" value="Genomic_DNA"/>
</dbReference>
<gene>
    <name evidence="7" type="ORF">Pcinc_022841</name>
</gene>
<evidence type="ECO:0000256" key="4">
    <source>
        <dbReference type="ARBA" id="ARBA00023136"/>
    </source>
</evidence>
<dbReference type="InterPro" id="IPR004853">
    <property type="entry name" value="Sugar_P_trans_dom"/>
</dbReference>
<evidence type="ECO:0000256" key="5">
    <source>
        <dbReference type="SAM" id="Phobius"/>
    </source>
</evidence>
<dbReference type="Proteomes" id="UP001286313">
    <property type="component" value="Unassembled WGS sequence"/>
</dbReference>
<protein>
    <recommendedName>
        <fullName evidence="6">Sugar phosphate transporter domain-containing protein</fullName>
    </recommendedName>
</protein>
<feature type="transmembrane region" description="Helical" evidence="5">
    <location>
        <begin position="273"/>
        <end position="296"/>
    </location>
</feature>
<sequence length="317" mass="35504">MDSNMLMRLCAALFYGVCSLLIVVVNKTVLTTYKFPSFQFVALGQMLATILVLFTAKKLKVVDYPAFTLDVIPKIWPLPVIYVGNLIFGLGGTKRLSLPMFTVLRRFSILFTMIGEKLLLGVHPPFTVQLTVYTMILGSIIAAFNDLSFDVVGYFFVLSNNLFTAGNGVYVKKKLESKELGKYGLLFYNSLFMLPFAVMFCWMNGDLDKAVNYKGWSDVLFIVQFLMSCIMGFILMYSVMLCTQFNSALTTTIIGCLKNIFVTYLGMVVGGDYVFSIYNFIGLNISIAGSIVYSWVTFRRKDPPKPEPIKPASISTV</sequence>
<feature type="transmembrane region" description="Helical" evidence="5">
    <location>
        <begin position="118"/>
        <end position="145"/>
    </location>
</feature>
<comment type="caution">
    <text evidence="7">The sequence shown here is derived from an EMBL/GenBank/DDBJ whole genome shotgun (WGS) entry which is preliminary data.</text>
</comment>
<feature type="transmembrane region" description="Helical" evidence="5">
    <location>
        <begin position="183"/>
        <end position="205"/>
    </location>
</feature>
<evidence type="ECO:0000313" key="7">
    <source>
        <dbReference type="EMBL" id="KAK3872051.1"/>
    </source>
</evidence>
<feature type="transmembrane region" description="Helical" evidence="5">
    <location>
        <begin position="76"/>
        <end position="97"/>
    </location>
</feature>
<keyword evidence="4 5" id="KW-0472">Membrane</keyword>
<proteinExistence type="predicted"/>
<feature type="transmembrane region" description="Helical" evidence="5">
    <location>
        <begin position="248"/>
        <end position="267"/>
    </location>
</feature>
<feature type="transmembrane region" description="Helical" evidence="5">
    <location>
        <begin position="220"/>
        <end position="241"/>
    </location>
</feature>
<comment type="subcellular location">
    <subcellularLocation>
        <location evidence="1">Membrane</location>
        <topology evidence="1">Multi-pass membrane protein</topology>
    </subcellularLocation>
</comment>
<keyword evidence="3 5" id="KW-1133">Transmembrane helix</keyword>
<name>A0AAE1FEA9_PETCI</name>